<feature type="transmembrane region" description="Helical" evidence="1">
    <location>
        <begin position="16"/>
        <end position="35"/>
    </location>
</feature>
<organism evidence="2 3">
    <name type="scientific">Alkalicoccus daliensis</name>
    <dbReference type="NCBI Taxonomy" id="745820"/>
    <lineage>
        <taxon>Bacteria</taxon>
        <taxon>Bacillati</taxon>
        <taxon>Bacillota</taxon>
        <taxon>Bacilli</taxon>
        <taxon>Bacillales</taxon>
        <taxon>Bacillaceae</taxon>
        <taxon>Alkalicoccus</taxon>
    </lineage>
</organism>
<dbReference type="PANTHER" id="PTHR39177:SF1">
    <property type="entry name" value="ABC TRANSPORTER PERMEASE YTRC-RELATED"/>
    <property type="match status" value="1"/>
</dbReference>
<feature type="transmembrane region" description="Helical" evidence="1">
    <location>
        <begin position="182"/>
        <end position="199"/>
    </location>
</feature>
<keyword evidence="1" id="KW-0472">Membrane</keyword>
<feature type="transmembrane region" description="Helical" evidence="1">
    <location>
        <begin position="154"/>
        <end position="175"/>
    </location>
</feature>
<dbReference type="InterPro" id="IPR023264">
    <property type="entry name" value="ABC_transptr_acetoin_YtrC/YtrD"/>
</dbReference>
<evidence type="ECO:0000313" key="2">
    <source>
        <dbReference type="EMBL" id="SDO28995.1"/>
    </source>
</evidence>
<reference evidence="3" key="1">
    <citation type="submission" date="2016-10" db="EMBL/GenBank/DDBJ databases">
        <authorList>
            <person name="Varghese N."/>
            <person name="Submissions S."/>
        </authorList>
    </citation>
    <scope>NUCLEOTIDE SEQUENCE [LARGE SCALE GENOMIC DNA]</scope>
    <source>
        <strain evidence="3">CGMCC 1.10369</strain>
    </source>
</reference>
<dbReference type="AlphaFoldDB" id="A0A1H0ICA2"/>
<feature type="transmembrane region" description="Helical" evidence="1">
    <location>
        <begin position="307"/>
        <end position="325"/>
    </location>
</feature>
<dbReference type="InterPro" id="IPR053046">
    <property type="entry name" value="ABC-5_transporter"/>
</dbReference>
<evidence type="ECO:0000256" key="1">
    <source>
        <dbReference type="SAM" id="Phobius"/>
    </source>
</evidence>
<dbReference type="STRING" id="745820.SAMN04488053_11086"/>
<dbReference type="PANTHER" id="PTHR39177">
    <property type="entry name" value="ABC TRANSPORTER PERMEASE YTRC-RELATED"/>
    <property type="match status" value="1"/>
</dbReference>
<feature type="transmembrane region" description="Helical" evidence="1">
    <location>
        <begin position="65"/>
        <end position="89"/>
    </location>
</feature>
<dbReference type="Proteomes" id="UP000198778">
    <property type="component" value="Unassembled WGS sequence"/>
</dbReference>
<sequence>MFEKGLWFQNYKQSKFIIWILLVLFVLQMPLQAILSLETWTERAEQAAETDEYVYEVQAWDINQIFSQGMFTVFVAVALVLLASLLIGLERNTRRNDFTFSLPYKRSTLFYAKWALGVTVITGFFALNYIPSYIIIHQSEFAYGLNLVSSLEIFWAPLLGYIFFYTFALLIGAITGEMVSQVVLTFLLGFLPLILLTLFQEFMQVHDFFFFSIGSQPRFITYLTPFYYTIGEMGEMIGIFLAVLFTIICTLGGAALYERNKIEYNGEFLIFKQLNPVFIVILTIIIALFGGLIVSSLAPWGANALRIISYWIGFSTFLLFALLLIRRLIIMNITFSGKPT</sequence>
<name>A0A1H0ICA2_9BACI</name>
<dbReference type="PRINTS" id="PR02026">
    <property type="entry name" value="YTRCYTRDABC"/>
</dbReference>
<gene>
    <name evidence="2" type="ORF">SAMN04488053_11086</name>
</gene>
<accession>A0A1H0ICA2</accession>
<dbReference type="EMBL" id="FNIL01000010">
    <property type="protein sequence ID" value="SDO28995.1"/>
    <property type="molecule type" value="Genomic_DNA"/>
</dbReference>
<dbReference type="OrthoDB" id="2658554at2"/>
<evidence type="ECO:0000313" key="3">
    <source>
        <dbReference type="Proteomes" id="UP000198778"/>
    </source>
</evidence>
<proteinExistence type="predicted"/>
<keyword evidence="3" id="KW-1185">Reference proteome</keyword>
<feature type="transmembrane region" description="Helical" evidence="1">
    <location>
        <begin position="110"/>
        <end position="134"/>
    </location>
</feature>
<keyword evidence="1" id="KW-0812">Transmembrane</keyword>
<protein>
    <submittedName>
        <fullName evidence="2">ABC-2 type transport system permease protein</fullName>
    </submittedName>
</protein>
<feature type="transmembrane region" description="Helical" evidence="1">
    <location>
        <begin position="277"/>
        <end position="301"/>
    </location>
</feature>
<dbReference type="RefSeq" id="WP_090843575.1">
    <property type="nucleotide sequence ID" value="NZ_FNIL01000010.1"/>
</dbReference>
<feature type="transmembrane region" description="Helical" evidence="1">
    <location>
        <begin position="236"/>
        <end position="257"/>
    </location>
</feature>
<keyword evidence="1" id="KW-1133">Transmembrane helix</keyword>